<evidence type="ECO:0000313" key="1">
    <source>
        <dbReference type="Proteomes" id="UP000046395"/>
    </source>
</evidence>
<evidence type="ECO:0000313" key="2">
    <source>
        <dbReference type="WBParaSite" id="TMUE_1000003531.1"/>
    </source>
</evidence>
<protein>
    <submittedName>
        <fullName evidence="2">Uncharacterized protein</fullName>
    </submittedName>
</protein>
<sequence length="69" mass="7941">MRLWYTEVVAVSQQPFRAGNNNQQQNKFCKTDRKSKEVVPCFTDLKLSVQVTAVPYPFGRFTLSLETQA</sequence>
<reference evidence="2" key="1">
    <citation type="submission" date="2019-12" db="UniProtKB">
        <authorList>
            <consortium name="WormBaseParasite"/>
        </authorList>
    </citation>
    <scope>IDENTIFICATION</scope>
</reference>
<dbReference type="AlphaFoldDB" id="A0A5S6Q8A0"/>
<organism evidence="1 2">
    <name type="scientific">Trichuris muris</name>
    <name type="common">Mouse whipworm</name>
    <dbReference type="NCBI Taxonomy" id="70415"/>
    <lineage>
        <taxon>Eukaryota</taxon>
        <taxon>Metazoa</taxon>
        <taxon>Ecdysozoa</taxon>
        <taxon>Nematoda</taxon>
        <taxon>Enoplea</taxon>
        <taxon>Dorylaimia</taxon>
        <taxon>Trichinellida</taxon>
        <taxon>Trichuridae</taxon>
        <taxon>Trichuris</taxon>
    </lineage>
</organism>
<accession>A0A5S6Q8A0</accession>
<proteinExistence type="predicted"/>
<dbReference type="WBParaSite" id="TMUE_1000003531.1">
    <property type="protein sequence ID" value="TMUE_1000003531.1"/>
    <property type="gene ID" value="WBGene00298745"/>
</dbReference>
<name>A0A5S6Q8A0_TRIMR</name>
<dbReference type="Proteomes" id="UP000046395">
    <property type="component" value="Unassembled WGS sequence"/>
</dbReference>
<keyword evidence="1" id="KW-1185">Reference proteome</keyword>